<feature type="region of interest" description="Disordered" evidence="3">
    <location>
        <begin position="1"/>
        <end position="38"/>
    </location>
</feature>
<feature type="compositionally biased region" description="Polar residues" evidence="3">
    <location>
        <begin position="101"/>
        <end position="121"/>
    </location>
</feature>
<dbReference type="CDD" id="cd21037">
    <property type="entry name" value="MLKL_NTD"/>
    <property type="match status" value="1"/>
</dbReference>
<dbReference type="SUPFAM" id="SSF52540">
    <property type="entry name" value="P-loop containing nucleoside triphosphate hydrolases"/>
    <property type="match status" value="1"/>
</dbReference>
<protein>
    <recommendedName>
        <fullName evidence="4">Nephrocystin 3-like N-terminal domain-containing protein</fullName>
    </recommendedName>
</protein>
<evidence type="ECO:0000256" key="1">
    <source>
        <dbReference type="ARBA" id="ARBA00022737"/>
    </source>
</evidence>
<keyword evidence="6" id="KW-1185">Reference proteome</keyword>
<dbReference type="PANTHER" id="PTHR10039">
    <property type="entry name" value="AMELOGENIN"/>
    <property type="match status" value="1"/>
</dbReference>
<dbReference type="Pfam" id="PF24883">
    <property type="entry name" value="NPHP3_N"/>
    <property type="match status" value="1"/>
</dbReference>
<evidence type="ECO:0000259" key="4">
    <source>
        <dbReference type="Pfam" id="PF24883"/>
    </source>
</evidence>
<dbReference type="OrthoDB" id="3027122at2759"/>
<evidence type="ECO:0000256" key="2">
    <source>
        <dbReference type="SAM" id="Coils"/>
    </source>
</evidence>
<name>A0A9P7GQ87_9AGAR</name>
<proteinExistence type="predicted"/>
<feature type="non-terminal residue" evidence="5">
    <location>
        <position position="613"/>
    </location>
</feature>
<dbReference type="Gene3D" id="3.40.50.300">
    <property type="entry name" value="P-loop containing nucleotide triphosphate hydrolases"/>
    <property type="match status" value="1"/>
</dbReference>
<accession>A0A9P7GQ87</accession>
<comment type="caution">
    <text evidence="5">The sequence shown here is derived from an EMBL/GenBank/DDBJ whole genome shotgun (WGS) entry which is preliminary data.</text>
</comment>
<evidence type="ECO:0000256" key="3">
    <source>
        <dbReference type="SAM" id="MobiDB-lite"/>
    </source>
</evidence>
<dbReference type="Gene3D" id="1.20.930.20">
    <property type="entry name" value="Adaptor protein Cbl, N-terminal domain"/>
    <property type="match status" value="1"/>
</dbReference>
<feature type="compositionally biased region" description="Basic and acidic residues" evidence="3">
    <location>
        <begin position="28"/>
        <end position="38"/>
    </location>
</feature>
<dbReference type="InterPro" id="IPR056884">
    <property type="entry name" value="NPHP3-like_N"/>
</dbReference>
<dbReference type="InterPro" id="IPR059179">
    <property type="entry name" value="MLKL-like_MCAfunc"/>
</dbReference>
<organism evidence="5 6">
    <name type="scientific">Sphagnurus paluster</name>
    <dbReference type="NCBI Taxonomy" id="117069"/>
    <lineage>
        <taxon>Eukaryota</taxon>
        <taxon>Fungi</taxon>
        <taxon>Dikarya</taxon>
        <taxon>Basidiomycota</taxon>
        <taxon>Agaricomycotina</taxon>
        <taxon>Agaricomycetes</taxon>
        <taxon>Agaricomycetidae</taxon>
        <taxon>Agaricales</taxon>
        <taxon>Tricholomatineae</taxon>
        <taxon>Lyophyllaceae</taxon>
        <taxon>Sphagnurus</taxon>
    </lineage>
</organism>
<dbReference type="AlphaFoldDB" id="A0A9P7GQ87"/>
<gene>
    <name evidence="5" type="ORF">H0H81_009734</name>
</gene>
<feature type="region of interest" description="Disordered" evidence="3">
    <location>
        <begin position="101"/>
        <end position="129"/>
    </location>
</feature>
<sequence length="613" mass="67286">MQKEKKSIKSRFLSRVNRLFKSRSPSPEVRRQQKLDKPQLMKSITSNLPQVPTSGLVSMSSNTASMSMPALAVQQPTTAPNATQSPATITPVAPITSRSLQTLPSMPESASPSDISNTPSASAAPHASIGSQMSELPQENPYMALGGLSSPPVVPKTRGEQIKAVGSVAYEGLKTVLQGLNDCSDSFPPLKTATGVFLKVIDMVETVSGNKKELEDLKAKLEAITAIVKQYQKCNGSHAIKHRISNFCFAITLQLNTIQELAGHSLLAHIAEGKKDAGTILKAIKNINALCDVFQMDTQLNTEDMVKDVLEVLESGSIEKLNHEMTSYKTRHSSYGNPTGCMQGTRVKILEDLTVWASDPNQRKVYWMVGMAGTGKSTISHTLCEILDSRNILGASFFASRASEKTNNARLIVPVIAYGLARDSPTMRAEVLKAIKDDPALAEPTYNNLRKQFQMLLCDPICNARPNDLGPYKIIIIDAVDECTDLKLVSLLIQLILEFASNIPLKVLISSRDETLIRNAFNSKHELLDAFYLHEVEKDIVSYDIKQYLVKSLAGIRKSYNGPSTWPLPDELSKLVDLSGRFFIYAATAVRYIDDDDYQDKMSNLISSASESE</sequence>
<dbReference type="InterPro" id="IPR027417">
    <property type="entry name" value="P-loop_NTPase"/>
</dbReference>
<keyword evidence="2" id="KW-0175">Coiled coil</keyword>
<feature type="domain" description="Nephrocystin 3-like N-terminal" evidence="4">
    <location>
        <begin position="351"/>
        <end position="512"/>
    </location>
</feature>
<keyword evidence="1" id="KW-0677">Repeat</keyword>
<evidence type="ECO:0000313" key="5">
    <source>
        <dbReference type="EMBL" id="KAG5651142.1"/>
    </source>
</evidence>
<dbReference type="GO" id="GO:0007166">
    <property type="term" value="P:cell surface receptor signaling pathway"/>
    <property type="evidence" value="ECO:0007669"/>
    <property type="project" value="InterPro"/>
</dbReference>
<evidence type="ECO:0000313" key="6">
    <source>
        <dbReference type="Proteomes" id="UP000717328"/>
    </source>
</evidence>
<reference evidence="5" key="1">
    <citation type="submission" date="2021-02" db="EMBL/GenBank/DDBJ databases">
        <authorList>
            <person name="Nieuwenhuis M."/>
            <person name="Van De Peppel L.J.J."/>
        </authorList>
    </citation>
    <scope>NUCLEOTIDE SEQUENCE</scope>
    <source>
        <strain evidence="5">D49</strain>
    </source>
</reference>
<dbReference type="Proteomes" id="UP000717328">
    <property type="component" value="Unassembled WGS sequence"/>
</dbReference>
<feature type="coiled-coil region" evidence="2">
    <location>
        <begin position="204"/>
        <end position="234"/>
    </location>
</feature>
<reference evidence="5" key="2">
    <citation type="submission" date="2021-10" db="EMBL/GenBank/DDBJ databases">
        <title>Phylogenomics reveals ancestral predisposition of the termite-cultivated fungus Termitomyces towards a domesticated lifestyle.</title>
        <authorList>
            <person name="Auxier B."/>
            <person name="Grum-Grzhimaylo A."/>
            <person name="Cardenas M.E."/>
            <person name="Lodge J.D."/>
            <person name="Laessoe T."/>
            <person name="Pedersen O."/>
            <person name="Smith M.E."/>
            <person name="Kuyper T.W."/>
            <person name="Franco-Molano E.A."/>
            <person name="Baroni T.J."/>
            <person name="Aanen D.K."/>
        </authorList>
    </citation>
    <scope>NUCLEOTIDE SEQUENCE</scope>
    <source>
        <strain evidence="5">D49</strain>
    </source>
</reference>
<dbReference type="InterPro" id="IPR036537">
    <property type="entry name" value="Adaptor_Cbl_N_dom_sf"/>
</dbReference>
<dbReference type="PANTHER" id="PTHR10039:SF5">
    <property type="entry name" value="NACHT DOMAIN-CONTAINING PROTEIN"/>
    <property type="match status" value="1"/>
</dbReference>
<dbReference type="EMBL" id="JABCKI010000291">
    <property type="protein sequence ID" value="KAG5651142.1"/>
    <property type="molecule type" value="Genomic_DNA"/>
</dbReference>